<dbReference type="GO" id="GO:0008652">
    <property type="term" value="P:amino acid biosynthetic process"/>
    <property type="evidence" value="ECO:0007669"/>
    <property type="project" value="UniProtKB-KW"/>
</dbReference>
<name>A0A154W6C2_9PROT</name>
<feature type="binding site" evidence="8">
    <location>
        <position position="416"/>
    </location>
    <ligand>
        <name>phosphoenolpyruvate</name>
        <dbReference type="ChEBI" id="CHEBI:58702"/>
    </ligand>
</feature>
<feature type="binding site" evidence="8">
    <location>
        <position position="341"/>
    </location>
    <ligand>
        <name>3-phosphoshikimate</name>
        <dbReference type="ChEBI" id="CHEBI:145989"/>
    </ligand>
</feature>
<evidence type="ECO:0000256" key="1">
    <source>
        <dbReference type="ARBA" id="ARBA00004811"/>
    </source>
</evidence>
<evidence type="ECO:0000256" key="3">
    <source>
        <dbReference type="ARBA" id="ARBA00022490"/>
    </source>
</evidence>
<evidence type="ECO:0000256" key="8">
    <source>
        <dbReference type="HAMAP-Rule" id="MF_00210"/>
    </source>
</evidence>
<keyword evidence="6 8" id="KW-0057">Aromatic amino acid biosynthesis</keyword>
<feature type="binding site" evidence="8">
    <location>
        <position position="189"/>
    </location>
    <ligand>
        <name>3-phosphoshikimate</name>
        <dbReference type="ChEBI" id="CHEBI:145989"/>
    </ligand>
</feature>
<comment type="catalytic activity">
    <reaction evidence="7">
        <text>3-phosphoshikimate + phosphoenolpyruvate = 5-O-(1-carboxyvinyl)-3-phosphoshikimate + phosphate</text>
        <dbReference type="Rhea" id="RHEA:21256"/>
        <dbReference type="ChEBI" id="CHEBI:43474"/>
        <dbReference type="ChEBI" id="CHEBI:57701"/>
        <dbReference type="ChEBI" id="CHEBI:58702"/>
        <dbReference type="ChEBI" id="CHEBI:145989"/>
        <dbReference type="EC" id="2.5.1.19"/>
    </reaction>
    <physiologicalReaction direction="left-to-right" evidence="7">
        <dbReference type="Rhea" id="RHEA:21257"/>
    </physiologicalReaction>
</comment>
<comment type="caution">
    <text evidence="10">The sequence shown here is derived from an EMBL/GenBank/DDBJ whole genome shotgun (WGS) entry which is preliminary data.</text>
</comment>
<dbReference type="CDD" id="cd01556">
    <property type="entry name" value="EPSP_synthase"/>
    <property type="match status" value="1"/>
</dbReference>
<keyword evidence="4 8" id="KW-0028">Amino-acid biosynthesis</keyword>
<dbReference type="InterPro" id="IPR023193">
    <property type="entry name" value="EPSP_synthase_CS"/>
</dbReference>
<dbReference type="PANTHER" id="PTHR21090:SF5">
    <property type="entry name" value="PENTAFUNCTIONAL AROM POLYPEPTIDE"/>
    <property type="match status" value="1"/>
</dbReference>
<protein>
    <recommendedName>
        <fullName evidence="8">3-phosphoshikimate 1-carboxyvinyltransferase</fullName>
        <ecNumber evidence="8">2.5.1.19</ecNumber>
    </recommendedName>
    <alternativeName>
        <fullName evidence="8">5-enolpyruvylshikimate-3-phosphate synthase</fullName>
        <shortName evidence="8">EPSP synthase</shortName>
        <shortName evidence="8">EPSPS</shortName>
    </alternativeName>
</protein>
<dbReference type="InterPro" id="IPR006264">
    <property type="entry name" value="EPSP_synthase"/>
</dbReference>
<dbReference type="UniPathway" id="UPA00053">
    <property type="reaction ID" value="UER00089"/>
</dbReference>
<dbReference type="GO" id="GO:0005737">
    <property type="term" value="C:cytoplasm"/>
    <property type="evidence" value="ECO:0007669"/>
    <property type="project" value="UniProtKB-SubCell"/>
</dbReference>
<keyword evidence="11" id="KW-1185">Reference proteome</keyword>
<comment type="subcellular location">
    <subcellularLocation>
        <location evidence="8">Cytoplasm</location>
    </subcellularLocation>
</comment>
<dbReference type="EC" id="2.5.1.19" evidence="8"/>
<dbReference type="PROSITE" id="PS00885">
    <property type="entry name" value="EPSP_SYNTHASE_2"/>
    <property type="match status" value="1"/>
</dbReference>
<feature type="binding site" evidence="8">
    <location>
        <position position="372"/>
    </location>
    <ligand>
        <name>phosphoenolpyruvate</name>
        <dbReference type="ChEBI" id="CHEBI:58702"/>
    </ligand>
</feature>
<feature type="active site" description="Proton acceptor" evidence="8">
    <location>
        <position position="341"/>
    </location>
</feature>
<feature type="binding site" evidence="8">
    <location>
        <position position="41"/>
    </location>
    <ligand>
        <name>3-phosphoshikimate</name>
        <dbReference type="ChEBI" id="CHEBI:145989"/>
    </ligand>
</feature>
<feature type="binding site" evidence="8">
    <location>
        <position position="142"/>
    </location>
    <ligand>
        <name>phosphoenolpyruvate</name>
        <dbReference type="ChEBI" id="CHEBI:58702"/>
    </ligand>
</feature>
<dbReference type="AlphaFoldDB" id="A0A154W6C2"/>
<reference evidence="10 11" key="1">
    <citation type="submission" date="2015-12" db="EMBL/GenBank/DDBJ databases">
        <title>Genome sequence of Oceanibaculum pacificum MCCC 1A02656.</title>
        <authorList>
            <person name="Lu L."/>
            <person name="Lai Q."/>
            <person name="Shao Z."/>
            <person name="Qian P."/>
        </authorList>
    </citation>
    <scope>NUCLEOTIDE SEQUENCE [LARGE SCALE GENOMIC DNA]</scope>
    <source>
        <strain evidence="10 11">MCCC 1A02656</strain>
    </source>
</reference>
<evidence type="ECO:0000259" key="9">
    <source>
        <dbReference type="Pfam" id="PF00275"/>
    </source>
</evidence>
<dbReference type="GO" id="GO:0009073">
    <property type="term" value="P:aromatic amino acid family biosynthetic process"/>
    <property type="evidence" value="ECO:0007669"/>
    <property type="project" value="UniProtKB-KW"/>
</dbReference>
<dbReference type="PIRSF" id="PIRSF000505">
    <property type="entry name" value="EPSPS"/>
    <property type="match status" value="1"/>
</dbReference>
<evidence type="ECO:0000256" key="5">
    <source>
        <dbReference type="ARBA" id="ARBA00022679"/>
    </source>
</evidence>
<dbReference type="OrthoDB" id="9809920at2"/>
<dbReference type="InterPro" id="IPR036968">
    <property type="entry name" value="Enolpyruvate_Tfrase_sf"/>
</dbReference>
<evidence type="ECO:0000256" key="4">
    <source>
        <dbReference type="ARBA" id="ARBA00022605"/>
    </source>
</evidence>
<accession>A0A154W6C2</accession>
<feature type="domain" description="Enolpyruvate transferase" evidence="9">
    <location>
        <begin position="28"/>
        <end position="449"/>
    </location>
</feature>
<feature type="binding site" evidence="8">
    <location>
        <position position="41"/>
    </location>
    <ligand>
        <name>phosphoenolpyruvate</name>
        <dbReference type="ChEBI" id="CHEBI:58702"/>
    </ligand>
</feature>
<dbReference type="SUPFAM" id="SSF55205">
    <property type="entry name" value="EPT/RTPC-like"/>
    <property type="match status" value="1"/>
</dbReference>
<dbReference type="EMBL" id="LPXN01000100">
    <property type="protein sequence ID" value="KZD09098.1"/>
    <property type="molecule type" value="Genomic_DNA"/>
</dbReference>
<keyword evidence="3 8" id="KW-0963">Cytoplasm</keyword>
<gene>
    <name evidence="8" type="primary">aroA</name>
    <name evidence="10" type="ORF">AUP43_07640</name>
</gene>
<feature type="binding site" evidence="8">
    <location>
        <position position="189"/>
    </location>
    <ligand>
        <name>phosphoenolpyruvate</name>
        <dbReference type="ChEBI" id="CHEBI:58702"/>
    </ligand>
</feature>
<dbReference type="STRING" id="580166.AUP43_07640"/>
<dbReference type="GO" id="GO:0009423">
    <property type="term" value="P:chorismate biosynthetic process"/>
    <property type="evidence" value="ECO:0007669"/>
    <property type="project" value="UniProtKB-UniRule"/>
</dbReference>
<dbReference type="RefSeq" id="WP_067555060.1">
    <property type="nucleotide sequence ID" value="NZ_LPXN01000100.1"/>
</dbReference>
<feature type="binding site" evidence="8">
    <location>
        <position position="114"/>
    </location>
    <ligand>
        <name>phosphoenolpyruvate</name>
        <dbReference type="ChEBI" id="CHEBI:58702"/>
    </ligand>
</feature>
<dbReference type="Proteomes" id="UP000076400">
    <property type="component" value="Unassembled WGS sequence"/>
</dbReference>
<feature type="binding site" evidence="8">
    <location>
        <position position="187"/>
    </location>
    <ligand>
        <name>3-phosphoshikimate</name>
        <dbReference type="ChEBI" id="CHEBI:145989"/>
    </ligand>
</feature>
<dbReference type="GO" id="GO:0003866">
    <property type="term" value="F:3-phosphoshikimate 1-carboxyvinyltransferase activity"/>
    <property type="evidence" value="ECO:0007669"/>
    <property type="project" value="UniProtKB-UniRule"/>
</dbReference>
<dbReference type="FunFam" id="3.65.10.10:FF:000005">
    <property type="entry name" value="3-phosphoshikimate 1-carboxyvinyltransferase"/>
    <property type="match status" value="1"/>
</dbReference>
<feature type="binding site" evidence="8">
    <location>
        <position position="42"/>
    </location>
    <ligand>
        <name>3-phosphoshikimate</name>
        <dbReference type="ChEBI" id="CHEBI:145989"/>
    </ligand>
</feature>
<feature type="binding site" evidence="8">
    <location>
        <position position="368"/>
    </location>
    <ligand>
        <name>3-phosphoshikimate</name>
        <dbReference type="ChEBI" id="CHEBI:145989"/>
    </ligand>
</feature>
<dbReference type="InterPro" id="IPR013792">
    <property type="entry name" value="RNA3'P_cycl/enolpyr_Trfase_a/b"/>
</dbReference>
<proteinExistence type="inferred from homology"/>
<dbReference type="PANTHER" id="PTHR21090">
    <property type="entry name" value="AROM/DEHYDROQUINATE SYNTHASE"/>
    <property type="match status" value="1"/>
</dbReference>
<comment type="similarity">
    <text evidence="2 8">Belongs to the EPSP synthase family.</text>
</comment>
<comment type="caution">
    <text evidence="8">Lacks conserved residue(s) required for the propagation of feature annotation.</text>
</comment>
<sequence>MVDETASLFARQAPFRRFPLQPLTSRRATALKGAVTAPGDKSISHRALMLGGLAIGETAIHGLLEGEDVLNTGKAMQAYGASVRRDDDGVWHVNGVGVGGLAEPAEVLDMGNSGTGARLLMGLAAGHPITSFFTGDASLRRRPMARVTRPLAEMGARFVTREGGRLPLAVTGSSTPMPIDYVLPVASAQVKSAILLAALTAPGETTVVEPQPTRDHSERMLRHFGATVRVEDRADGSRAVTLVGQPELIAATVRVPGDPSSAAFPAVAALLVPGSEVTIRNVGANPLRFGLFETLLEMGADIALENRREEAGEPVVDLVVRGGKPLRGVTVPAARAPSMIDEYPILAMAAACAEGDTVMEGLAELRVKESDRLGAVARGLAACGAIVEEGPETLIVHGQAKPPVGGATIASGLDHRIAMAFAVLGMVSEQPIHIDDAEPIATSFPGFVAMMNGLGAQIALAAA</sequence>
<feature type="binding site" evidence="8">
    <location>
        <position position="46"/>
    </location>
    <ligand>
        <name>3-phosphoshikimate</name>
        <dbReference type="ChEBI" id="CHEBI:145989"/>
    </ligand>
</feature>
<dbReference type="HAMAP" id="MF_00210">
    <property type="entry name" value="EPSP_synth"/>
    <property type="match status" value="1"/>
</dbReference>
<comment type="subunit">
    <text evidence="8">Monomer.</text>
</comment>
<evidence type="ECO:0000313" key="10">
    <source>
        <dbReference type="EMBL" id="KZD09098.1"/>
    </source>
</evidence>
<dbReference type="NCBIfam" id="TIGR01356">
    <property type="entry name" value="aroA"/>
    <property type="match status" value="1"/>
</dbReference>
<dbReference type="InterPro" id="IPR001986">
    <property type="entry name" value="Enolpyruvate_Tfrase_dom"/>
</dbReference>
<evidence type="ECO:0000256" key="6">
    <source>
        <dbReference type="ARBA" id="ARBA00023141"/>
    </source>
</evidence>
<organism evidence="10 11">
    <name type="scientific">Oceanibaculum pacificum</name>
    <dbReference type="NCBI Taxonomy" id="580166"/>
    <lineage>
        <taxon>Bacteria</taxon>
        <taxon>Pseudomonadati</taxon>
        <taxon>Pseudomonadota</taxon>
        <taxon>Alphaproteobacteria</taxon>
        <taxon>Rhodospirillales</taxon>
        <taxon>Oceanibaculaceae</taxon>
        <taxon>Oceanibaculum</taxon>
    </lineage>
</organism>
<dbReference type="Gene3D" id="3.65.10.10">
    <property type="entry name" value="Enolpyruvate transferase domain"/>
    <property type="match status" value="2"/>
</dbReference>
<comment type="function">
    <text evidence="8">Catalyzes the transfer of the enolpyruvyl moiety of phosphoenolpyruvate (PEP) to the 5-hydroxyl of shikimate-3-phosphate (S3P) to produce enolpyruvyl shikimate-3-phosphate and inorganic phosphate.</text>
</comment>
<evidence type="ECO:0000256" key="7">
    <source>
        <dbReference type="ARBA" id="ARBA00044633"/>
    </source>
</evidence>
<dbReference type="PROSITE" id="PS00104">
    <property type="entry name" value="EPSP_SYNTHASE_1"/>
    <property type="match status" value="1"/>
</dbReference>
<keyword evidence="5 8" id="KW-0808">Transferase</keyword>
<comment type="pathway">
    <text evidence="1 8">Metabolic intermediate biosynthesis; chorismate biosynthesis; chorismate from D-erythrose 4-phosphate and phosphoenolpyruvate: step 6/7.</text>
</comment>
<evidence type="ECO:0000256" key="2">
    <source>
        <dbReference type="ARBA" id="ARBA00009948"/>
    </source>
</evidence>
<dbReference type="Pfam" id="PF00275">
    <property type="entry name" value="EPSP_synthase"/>
    <property type="match status" value="1"/>
</dbReference>
<evidence type="ECO:0000313" key="11">
    <source>
        <dbReference type="Proteomes" id="UP000076400"/>
    </source>
</evidence>